<comment type="caution">
    <text evidence="9">The sequence shown here is derived from an EMBL/GenBank/DDBJ whole genome shotgun (WGS) entry which is preliminary data.</text>
</comment>
<evidence type="ECO:0000259" key="8">
    <source>
        <dbReference type="Pfam" id="PF02308"/>
    </source>
</evidence>
<keyword evidence="5 7" id="KW-1133">Transmembrane helix</keyword>
<comment type="subcellular location">
    <subcellularLocation>
        <location evidence="7">Cell inner membrane</location>
        <topology evidence="7">Multi-pass membrane protein</topology>
    </subcellularLocation>
    <subcellularLocation>
        <location evidence="1">Cell membrane</location>
        <topology evidence="1">Multi-pass membrane protein</topology>
    </subcellularLocation>
</comment>
<dbReference type="PANTHER" id="PTHR33778:SF1">
    <property type="entry name" value="MAGNESIUM TRANSPORTER YHID-RELATED"/>
    <property type="match status" value="1"/>
</dbReference>
<keyword evidence="6 7" id="KW-0472">Membrane</keyword>
<evidence type="ECO:0000256" key="6">
    <source>
        <dbReference type="ARBA" id="ARBA00023136"/>
    </source>
</evidence>
<dbReference type="RefSeq" id="WP_106708256.1">
    <property type="nucleotide sequence ID" value="NZ_PXXU01000088.1"/>
</dbReference>
<evidence type="ECO:0000256" key="4">
    <source>
        <dbReference type="ARBA" id="ARBA00022692"/>
    </source>
</evidence>
<evidence type="ECO:0000256" key="3">
    <source>
        <dbReference type="ARBA" id="ARBA00022475"/>
    </source>
</evidence>
<reference evidence="9 10" key="1">
    <citation type="submission" date="2018-03" db="EMBL/GenBank/DDBJ databases">
        <title>Draft genome of Nitrosomonas supralitoralis APG5.</title>
        <authorList>
            <person name="Urakawa H."/>
            <person name="Lopez J.V."/>
        </authorList>
    </citation>
    <scope>NUCLEOTIDE SEQUENCE [LARGE SCALE GENOMIC DNA]</scope>
    <source>
        <strain evidence="9 10">APG5</strain>
    </source>
</reference>
<keyword evidence="7" id="KW-0997">Cell inner membrane</keyword>
<keyword evidence="10" id="KW-1185">Reference proteome</keyword>
<evidence type="ECO:0000256" key="5">
    <source>
        <dbReference type="ARBA" id="ARBA00022989"/>
    </source>
</evidence>
<dbReference type="GO" id="GO:0005886">
    <property type="term" value="C:plasma membrane"/>
    <property type="evidence" value="ECO:0007669"/>
    <property type="project" value="UniProtKB-SubCell"/>
</dbReference>
<dbReference type="Pfam" id="PF02308">
    <property type="entry name" value="MgtC"/>
    <property type="match status" value="1"/>
</dbReference>
<dbReference type="Proteomes" id="UP000241912">
    <property type="component" value="Unassembled WGS sequence"/>
</dbReference>
<feature type="transmembrane region" description="Helical" evidence="7">
    <location>
        <begin position="43"/>
        <end position="63"/>
    </location>
</feature>
<comment type="similarity">
    <text evidence="2 7">Belongs to the MgtC/SapB family.</text>
</comment>
<dbReference type="AlphaFoldDB" id="A0A2P7NRC7"/>
<evidence type="ECO:0000256" key="7">
    <source>
        <dbReference type="RuleBase" id="RU365041"/>
    </source>
</evidence>
<dbReference type="InterPro" id="IPR049177">
    <property type="entry name" value="MgtC_SapB_SrpB_YhiD_N"/>
</dbReference>
<evidence type="ECO:0000313" key="10">
    <source>
        <dbReference type="Proteomes" id="UP000241912"/>
    </source>
</evidence>
<sequence>MKFLTSIQELISYSDLARLLIAFVLALPVGWEREKETRSIGMRTFPLVSLASCGYMLIGQSIVGDDPEALAKILYGLMTGIGFIGGGAVLKENGSVHGTATAASIWNTGAIGAAVAFQRYEIAIALAIVNFGALRIVPTLKKKIIPLDKAKN</sequence>
<evidence type="ECO:0000313" key="9">
    <source>
        <dbReference type="EMBL" id="PSJ15998.1"/>
    </source>
</evidence>
<dbReference type="PANTHER" id="PTHR33778">
    <property type="entry name" value="PROTEIN MGTC"/>
    <property type="match status" value="1"/>
</dbReference>
<dbReference type="EMBL" id="PXXU01000088">
    <property type="protein sequence ID" value="PSJ15998.1"/>
    <property type="molecule type" value="Genomic_DNA"/>
</dbReference>
<dbReference type="InterPro" id="IPR003416">
    <property type="entry name" value="MgtC/SapB/SrpB/YhiD_fam"/>
</dbReference>
<dbReference type="OrthoDB" id="9811198at2"/>
<organism evidence="9 10">
    <name type="scientific">Nitrosomonas supralitoralis</name>
    <dbReference type="NCBI Taxonomy" id="2116706"/>
    <lineage>
        <taxon>Bacteria</taxon>
        <taxon>Pseudomonadati</taxon>
        <taxon>Pseudomonadota</taxon>
        <taxon>Betaproteobacteria</taxon>
        <taxon>Nitrosomonadales</taxon>
        <taxon>Nitrosomonadaceae</taxon>
        <taxon>Nitrosomonas</taxon>
    </lineage>
</organism>
<proteinExistence type="inferred from homology"/>
<keyword evidence="3" id="KW-1003">Cell membrane</keyword>
<accession>A0A2P7NRC7</accession>
<evidence type="ECO:0000256" key="1">
    <source>
        <dbReference type="ARBA" id="ARBA00004651"/>
    </source>
</evidence>
<feature type="domain" description="MgtC/SapB/SrpB/YhiD N-terminal" evidence="8">
    <location>
        <begin position="19"/>
        <end position="142"/>
    </location>
</feature>
<evidence type="ECO:0000256" key="2">
    <source>
        <dbReference type="ARBA" id="ARBA00009298"/>
    </source>
</evidence>
<feature type="transmembrane region" description="Helical" evidence="7">
    <location>
        <begin position="12"/>
        <end position="31"/>
    </location>
</feature>
<dbReference type="PRINTS" id="PR01837">
    <property type="entry name" value="MGTCSAPBPROT"/>
</dbReference>
<protein>
    <recommendedName>
        <fullName evidence="7">Protein MgtC</fullName>
    </recommendedName>
</protein>
<gene>
    <name evidence="9" type="ORF">C7H79_15960</name>
</gene>
<keyword evidence="4 7" id="KW-0812">Transmembrane</keyword>
<name>A0A2P7NRC7_9PROT</name>
<feature type="transmembrane region" description="Helical" evidence="7">
    <location>
        <begin position="69"/>
        <end position="90"/>
    </location>
</feature>